<evidence type="ECO:0000313" key="8">
    <source>
        <dbReference type="EMBL" id="QBG37290.1"/>
    </source>
</evidence>
<dbReference type="GO" id="GO:0008719">
    <property type="term" value="F:dihydroneopterin triphosphate 2'-epimerase activity"/>
    <property type="evidence" value="ECO:0007669"/>
    <property type="project" value="UniProtKB-EC"/>
</dbReference>
<dbReference type="GO" id="GO:0005829">
    <property type="term" value="C:cytosol"/>
    <property type="evidence" value="ECO:0007669"/>
    <property type="project" value="TreeGrafter"/>
</dbReference>
<dbReference type="Proteomes" id="UP000290244">
    <property type="component" value="Chromosome"/>
</dbReference>
<protein>
    <recommendedName>
        <fullName evidence="5">Dihydroneopterin triphosphate 2'-epimerase</fullName>
        <ecNumber evidence="4">5.1.99.7</ecNumber>
    </recommendedName>
    <alternativeName>
        <fullName evidence="6">D-erythro-7,8-dihydroneopterin triphosphate epimerase</fullName>
    </alternativeName>
</protein>
<dbReference type="SUPFAM" id="SSF55620">
    <property type="entry name" value="Tetrahydrobiopterin biosynthesis enzymes-like"/>
    <property type="match status" value="1"/>
</dbReference>
<dbReference type="KEGG" id="lsd:EMK97_16875"/>
<evidence type="ECO:0000313" key="9">
    <source>
        <dbReference type="Proteomes" id="UP000290244"/>
    </source>
</evidence>
<dbReference type="InterPro" id="IPR043133">
    <property type="entry name" value="GTP-CH-I_C/QueF"/>
</dbReference>
<comment type="catalytic activity">
    <reaction evidence="3">
        <text>7,8-dihydroneopterin 3'-triphosphate = 7,8-dihydromonapterin 3'-triphosphate</text>
        <dbReference type="Rhea" id="RHEA:28346"/>
        <dbReference type="ChEBI" id="CHEBI:58462"/>
        <dbReference type="ChEBI" id="CHEBI:61186"/>
        <dbReference type="EC" id="5.1.99.7"/>
    </reaction>
</comment>
<dbReference type="EC" id="5.1.99.7" evidence="4"/>
<dbReference type="PANTHER" id="PTHR42844:SF10">
    <property type="entry name" value="DIHYDRONEOPTERIN TRIPHOSPHATE 2'-EPIMERASE"/>
    <property type="match status" value="1"/>
</dbReference>
<dbReference type="InterPro" id="IPR006157">
    <property type="entry name" value="FolB_dom"/>
</dbReference>
<dbReference type="NCBIfam" id="NF008418">
    <property type="entry name" value="PRK11245.1"/>
    <property type="match status" value="1"/>
</dbReference>
<accession>A0A4V0ZGH2</accession>
<dbReference type="SMART" id="SM00905">
    <property type="entry name" value="FolB"/>
    <property type="match status" value="1"/>
</dbReference>
<evidence type="ECO:0000256" key="2">
    <source>
        <dbReference type="ARBA" id="ARBA00023235"/>
    </source>
</evidence>
<dbReference type="AlphaFoldDB" id="A0A4V0ZGH2"/>
<dbReference type="InterPro" id="IPR006156">
    <property type="entry name" value="Dihydroneopterin_aldolase"/>
</dbReference>
<dbReference type="OrthoDB" id="1121389at2"/>
<evidence type="ECO:0000256" key="6">
    <source>
        <dbReference type="ARBA" id="ARBA00044306"/>
    </source>
</evidence>
<evidence type="ECO:0000259" key="7">
    <source>
        <dbReference type="SMART" id="SM00905"/>
    </source>
</evidence>
<dbReference type="Pfam" id="PF02152">
    <property type="entry name" value="FolB"/>
    <property type="match status" value="1"/>
</dbReference>
<evidence type="ECO:0000256" key="3">
    <source>
        <dbReference type="ARBA" id="ARBA00043806"/>
    </source>
</evidence>
<sequence length="125" mass="14322">MSHNAIITITNLRLRTYIGFNEEEKRKQQDIIINAEVHYPANKMCLNDNVDNALNYKVICKNIISKVENGRFLLLEKLTSDVLAICADHSWVTFAKVRIDKPHALRFADSVSLTLSYQKSDEEAL</sequence>
<evidence type="ECO:0000256" key="5">
    <source>
        <dbReference type="ARBA" id="ARBA00044197"/>
    </source>
</evidence>
<feature type="domain" description="Dihydroneopterin aldolase/epimerase" evidence="7">
    <location>
        <begin position="7"/>
        <end position="117"/>
    </location>
</feature>
<comment type="similarity">
    <text evidence="1">Belongs to the DHNA family.</text>
</comment>
<dbReference type="PANTHER" id="PTHR42844">
    <property type="entry name" value="DIHYDRONEOPTERIN ALDOLASE 1-RELATED"/>
    <property type="match status" value="1"/>
</dbReference>
<dbReference type="Gene3D" id="3.30.1130.10">
    <property type="match status" value="1"/>
</dbReference>
<gene>
    <name evidence="8" type="ORF">EMK97_16875</name>
</gene>
<dbReference type="GO" id="GO:0006760">
    <property type="term" value="P:folic acid-containing compound metabolic process"/>
    <property type="evidence" value="ECO:0007669"/>
    <property type="project" value="InterPro"/>
</dbReference>
<proteinExistence type="inferred from homology"/>
<keyword evidence="2 8" id="KW-0413">Isomerase</keyword>
<evidence type="ECO:0000256" key="1">
    <source>
        <dbReference type="ARBA" id="ARBA00005708"/>
    </source>
</evidence>
<dbReference type="RefSeq" id="WP_130603956.1">
    <property type="nucleotide sequence ID" value="NZ_CP034759.1"/>
</dbReference>
<name>A0A4V0ZGH2_9GAMM</name>
<organism evidence="8 9">
    <name type="scientific">Litorilituus sediminis</name>
    <dbReference type="NCBI Taxonomy" id="718192"/>
    <lineage>
        <taxon>Bacteria</taxon>
        <taxon>Pseudomonadati</taxon>
        <taxon>Pseudomonadota</taxon>
        <taxon>Gammaproteobacteria</taxon>
        <taxon>Alteromonadales</taxon>
        <taxon>Colwelliaceae</taxon>
        <taxon>Litorilituus</taxon>
    </lineage>
</organism>
<reference evidence="8 9" key="1">
    <citation type="submission" date="2018-12" db="EMBL/GenBank/DDBJ databases">
        <title>Complete genome of Litorilituus sediminis.</title>
        <authorList>
            <person name="Liu A."/>
            <person name="Rong J."/>
        </authorList>
    </citation>
    <scope>NUCLEOTIDE SEQUENCE [LARGE SCALE GENOMIC DNA]</scope>
    <source>
        <strain evidence="8 9">JCM 17549</strain>
    </source>
</reference>
<dbReference type="EMBL" id="CP034759">
    <property type="protein sequence ID" value="QBG37290.1"/>
    <property type="molecule type" value="Genomic_DNA"/>
</dbReference>
<keyword evidence="9" id="KW-1185">Reference proteome</keyword>
<evidence type="ECO:0000256" key="4">
    <source>
        <dbReference type="ARBA" id="ARBA00044039"/>
    </source>
</evidence>
<dbReference type="GO" id="GO:0004150">
    <property type="term" value="F:dihydroneopterin aldolase activity"/>
    <property type="evidence" value="ECO:0007669"/>
    <property type="project" value="InterPro"/>
</dbReference>
<dbReference type="NCBIfam" id="TIGR00526">
    <property type="entry name" value="folB_dom"/>
    <property type="match status" value="1"/>
</dbReference>